<dbReference type="GO" id="GO:0005783">
    <property type="term" value="C:endoplasmic reticulum"/>
    <property type="evidence" value="ECO:0007669"/>
    <property type="project" value="TreeGrafter"/>
</dbReference>
<dbReference type="PANTHER" id="PTHR13439">
    <property type="entry name" value="CT120 PROTEIN"/>
    <property type="match status" value="1"/>
</dbReference>
<sequence length="211" mass="25005">MWEYMTPFERHDYFNILTLTPVSVMCVLAIERAELRRLLFYCFAVYTLADCGWILAAPKSVKDTSGILLHHALALLLLVVPILYPEYSFYGTITLSVELNTWLLITKRHVFWRPLRLVLDALFYVSWVVIRLIFYPYLLSRFVLRAMEKLEQQIYTHPVLLVPVYMFILCFMQYKWTWEIVKKNIIGRPQSTQRKASLAKSGAEQYNLRPR</sequence>
<keyword evidence="4 5" id="KW-0472">Membrane</keyword>
<evidence type="ECO:0000313" key="8">
    <source>
        <dbReference type="Proteomes" id="UP001157974"/>
    </source>
</evidence>
<dbReference type="PANTHER" id="PTHR13439:SF0">
    <property type="entry name" value="TOPOISOMERASE I DAMAGE AFFECTED PROTEIN 4"/>
    <property type="match status" value="1"/>
</dbReference>
<feature type="domain" description="TLC" evidence="6">
    <location>
        <begin position="41"/>
        <end position="182"/>
    </location>
</feature>
<dbReference type="InterPro" id="IPR006634">
    <property type="entry name" value="TLC-dom"/>
</dbReference>
<accession>A0AAV8UPB8</accession>
<reference evidence="7 8" key="1">
    <citation type="journal article" date="2023" name="Nat. Commun.">
        <title>Origin of minicircular mitochondrial genomes in red algae.</title>
        <authorList>
            <person name="Lee Y."/>
            <person name="Cho C.H."/>
            <person name="Lee Y.M."/>
            <person name="Park S.I."/>
            <person name="Yang J.H."/>
            <person name="West J.A."/>
            <person name="Bhattacharya D."/>
            <person name="Yoon H.S."/>
        </authorList>
    </citation>
    <scope>NUCLEOTIDE SEQUENCE [LARGE SCALE GENOMIC DNA]</scope>
    <source>
        <strain evidence="7 8">CCMP1338</strain>
        <tissue evidence="7">Whole cell</tissue>
    </source>
</reference>
<dbReference type="GO" id="GO:0016020">
    <property type="term" value="C:membrane"/>
    <property type="evidence" value="ECO:0007669"/>
    <property type="project" value="UniProtKB-SubCell"/>
</dbReference>
<feature type="transmembrane region" description="Helical" evidence="5">
    <location>
        <begin position="154"/>
        <end position="174"/>
    </location>
</feature>
<evidence type="ECO:0000256" key="4">
    <source>
        <dbReference type="ARBA" id="ARBA00023136"/>
    </source>
</evidence>
<feature type="transmembrane region" description="Helical" evidence="5">
    <location>
        <begin position="117"/>
        <end position="134"/>
    </location>
</feature>
<dbReference type="InterPro" id="IPR050846">
    <property type="entry name" value="TLCD"/>
</dbReference>
<dbReference type="GO" id="GO:0055088">
    <property type="term" value="P:lipid homeostasis"/>
    <property type="evidence" value="ECO:0007669"/>
    <property type="project" value="TreeGrafter"/>
</dbReference>
<evidence type="ECO:0000256" key="5">
    <source>
        <dbReference type="SAM" id="Phobius"/>
    </source>
</evidence>
<name>A0AAV8UPB8_9RHOD</name>
<evidence type="ECO:0000256" key="3">
    <source>
        <dbReference type="ARBA" id="ARBA00022989"/>
    </source>
</evidence>
<evidence type="ECO:0000256" key="2">
    <source>
        <dbReference type="ARBA" id="ARBA00022692"/>
    </source>
</evidence>
<protein>
    <recommendedName>
        <fullName evidence="6">TLC domain-containing protein</fullName>
    </recommendedName>
</protein>
<evidence type="ECO:0000259" key="6">
    <source>
        <dbReference type="Pfam" id="PF03798"/>
    </source>
</evidence>
<keyword evidence="8" id="KW-1185">Reference proteome</keyword>
<comment type="caution">
    <text evidence="7">The sequence shown here is derived from an EMBL/GenBank/DDBJ whole genome shotgun (WGS) entry which is preliminary data.</text>
</comment>
<comment type="subcellular location">
    <subcellularLocation>
        <location evidence="1">Membrane</location>
        <topology evidence="1">Multi-pass membrane protein</topology>
    </subcellularLocation>
</comment>
<feature type="transmembrane region" description="Helical" evidence="5">
    <location>
        <begin position="12"/>
        <end position="32"/>
    </location>
</feature>
<dbReference type="Proteomes" id="UP001157974">
    <property type="component" value="Unassembled WGS sequence"/>
</dbReference>
<feature type="transmembrane region" description="Helical" evidence="5">
    <location>
        <begin position="67"/>
        <end position="83"/>
    </location>
</feature>
<organism evidence="7 8">
    <name type="scientific">Rhodosorus marinus</name>
    <dbReference type="NCBI Taxonomy" id="101924"/>
    <lineage>
        <taxon>Eukaryota</taxon>
        <taxon>Rhodophyta</taxon>
        <taxon>Stylonematophyceae</taxon>
        <taxon>Stylonematales</taxon>
        <taxon>Stylonemataceae</taxon>
        <taxon>Rhodosorus</taxon>
    </lineage>
</organism>
<proteinExistence type="predicted"/>
<dbReference type="AlphaFoldDB" id="A0AAV8UPB8"/>
<dbReference type="EMBL" id="JAMWBK010000008">
    <property type="protein sequence ID" value="KAJ8902992.1"/>
    <property type="molecule type" value="Genomic_DNA"/>
</dbReference>
<evidence type="ECO:0000256" key="1">
    <source>
        <dbReference type="ARBA" id="ARBA00004141"/>
    </source>
</evidence>
<dbReference type="Pfam" id="PF03798">
    <property type="entry name" value="TRAM_LAG1_CLN8"/>
    <property type="match status" value="1"/>
</dbReference>
<feature type="transmembrane region" description="Helical" evidence="5">
    <location>
        <begin position="38"/>
        <end position="55"/>
    </location>
</feature>
<evidence type="ECO:0000313" key="7">
    <source>
        <dbReference type="EMBL" id="KAJ8902992.1"/>
    </source>
</evidence>
<keyword evidence="3 5" id="KW-1133">Transmembrane helix</keyword>
<keyword evidence="2 5" id="KW-0812">Transmembrane</keyword>
<gene>
    <name evidence="7" type="ORF">NDN08_006309</name>
</gene>